<sequence>MAFLVLPLVLETVIEAVVVTGAVVTAAVVTKEVVEKTVDVIGSSSSSSSSSSSTTCFEKKTVYDWWCNGLTTEEKNILIDELGYKEKEGCFSLEHLKEKVERHFYDKEPGQPTKEDGYEPPKNWNGKLKKVGNSQKKGYPHKDGSIWVPTGRGTENVKPHGGPHWDVQSRDGKSYRNVYPKNK</sequence>
<dbReference type="InterPro" id="IPR029108">
    <property type="entry name" value="Ntox37-like_C"/>
</dbReference>
<feature type="chain" id="PRO_5017287989" description="Toxin 37-like C-terminal domain-containing protein" evidence="2">
    <location>
        <begin position="17"/>
        <end position="183"/>
    </location>
</feature>
<evidence type="ECO:0000256" key="2">
    <source>
        <dbReference type="SAM" id="SignalP"/>
    </source>
</evidence>
<keyword evidence="2" id="KW-0732">Signal</keyword>
<evidence type="ECO:0000313" key="4">
    <source>
        <dbReference type="EMBL" id="RHZ67600.1"/>
    </source>
</evidence>
<comment type="caution">
    <text evidence="4">The sequence shown here is derived from an EMBL/GenBank/DDBJ whole genome shotgun (WGS) entry which is preliminary data.</text>
</comment>
<dbReference type="Pfam" id="PF15535">
    <property type="entry name" value="Ntox37"/>
    <property type="match status" value="1"/>
</dbReference>
<evidence type="ECO:0000259" key="3">
    <source>
        <dbReference type="Pfam" id="PF15535"/>
    </source>
</evidence>
<feature type="signal peptide" evidence="2">
    <location>
        <begin position="1"/>
        <end position="16"/>
    </location>
</feature>
<feature type="compositionally biased region" description="Basic and acidic residues" evidence="1">
    <location>
        <begin position="105"/>
        <end position="119"/>
    </location>
</feature>
<name>A0A397I427_9GLOM</name>
<dbReference type="AlphaFoldDB" id="A0A397I427"/>
<dbReference type="Proteomes" id="UP000266861">
    <property type="component" value="Unassembled WGS sequence"/>
</dbReference>
<reference evidence="4 5" key="1">
    <citation type="submission" date="2018-08" db="EMBL/GenBank/DDBJ databases">
        <title>Genome and evolution of the arbuscular mycorrhizal fungus Diversispora epigaea (formerly Glomus versiforme) and its bacterial endosymbionts.</title>
        <authorList>
            <person name="Sun X."/>
            <person name="Fei Z."/>
            <person name="Harrison M."/>
        </authorList>
    </citation>
    <scope>NUCLEOTIDE SEQUENCE [LARGE SCALE GENOMIC DNA]</scope>
    <source>
        <strain evidence="4 5">IT104</strain>
    </source>
</reference>
<dbReference type="OrthoDB" id="2440655at2759"/>
<protein>
    <recommendedName>
        <fullName evidence="3">Toxin 37-like C-terminal domain-containing protein</fullName>
    </recommendedName>
</protein>
<gene>
    <name evidence="4" type="ORF">Glove_300g9</name>
</gene>
<accession>A0A397I427</accession>
<dbReference type="EMBL" id="PQFF01000274">
    <property type="protein sequence ID" value="RHZ67600.1"/>
    <property type="molecule type" value="Genomic_DNA"/>
</dbReference>
<keyword evidence="5" id="KW-1185">Reference proteome</keyword>
<organism evidence="4 5">
    <name type="scientific">Diversispora epigaea</name>
    <dbReference type="NCBI Taxonomy" id="1348612"/>
    <lineage>
        <taxon>Eukaryota</taxon>
        <taxon>Fungi</taxon>
        <taxon>Fungi incertae sedis</taxon>
        <taxon>Mucoromycota</taxon>
        <taxon>Glomeromycotina</taxon>
        <taxon>Glomeromycetes</taxon>
        <taxon>Diversisporales</taxon>
        <taxon>Diversisporaceae</taxon>
        <taxon>Diversispora</taxon>
    </lineage>
</organism>
<feature type="region of interest" description="Disordered" evidence="1">
    <location>
        <begin position="105"/>
        <end position="183"/>
    </location>
</feature>
<evidence type="ECO:0000313" key="5">
    <source>
        <dbReference type="Proteomes" id="UP000266861"/>
    </source>
</evidence>
<feature type="domain" description="Toxin 37-like C-terminal" evidence="3">
    <location>
        <begin position="106"/>
        <end position="180"/>
    </location>
</feature>
<proteinExistence type="predicted"/>
<evidence type="ECO:0000256" key="1">
    <source>
        <dbReference type="SAM" id="MobiDB-lite"/>
    </source>
</evidence>